<dbReference type="RefSeq" id="WP_077313237.1">
    <property type="nucleotide sequence ID" value="NZ_AP024887.1"/>
</dbReference>
<evidence type="ECO:0000256" key="1">
    <source>
        <dbReference type="ARBA" id="ARBA00004496"/>
    </source>
</evidence>
<dbReference type="AlphaFoldDB" id="A0A1R4B2X6"/>
<dbReference type="Pfam" id="PF00486">
    <property type="entry name" value="Trans_reg_C"/>
    <property type="match status" value="1"/>
</dbReference>
<evidence type="ECO:0000259" key="10">
    <source>
        <dbReference type="PROSITE" id="PS50110"/>
    </source>
</evidence>
<evidence type="ECO:0000256" key="2">
    <source>
        <dbReference type="ARBA" id="ARBA00022490"/>
    </source>
</evidence>
<feature type="DNA-binding region" description="OmpR/PhoB-type" evidence="9">
    <location>
        <begin position="135"/>
        <end position="234"/>
    </location>
</feature>
<keyword evidence="6 9" id="KW-0238">DNA-binding</keyword>
<evidence type="ECO:0000256" key="7">
    <source>
        <dbReference type="ARBA" id="ARBA00023163"/>
    </source>
</evidence>
<dbReference type="SUPFAM" id="SSF52172">
    <property type="entry name" value="CheY-like"/>
    <property type="match status" value="1"/>
</dbReference>
<gene>
    <name evidence="12" type="primary">torR</name>
    <name evidence="12" type="ORF">VPAL9027_01237</name>
</gene>
<dbReference type="GO" id="GO:0032993">
    <property type="term" value="C:protein-DNA complex"/>
    <property type="evidence" value="ECO:0007669"/>
    <property type="project" value="TreeGrafter"/>
</dbReference>
<dbReference type="Gene3D" id="6.10.250.690">
    <property type="match status" value="1"/>
</dbReference>
<dbReference type="PANTHER" id="PTHR48111:SF58">
    <property type="entry name" value="TORCAD OPERON TRANSCRIPTIONAL REGULATORY PROTEIN TORR"/>
    <property type="match status" value="1"/>
</dbReference>
<dbReference type="Proteomes" id="UP000189475">
    <property type="component" value="Unassembled WGS sequence"/>
</dbReference>
<dbReference type="OrthoDB" id="9802426at2"/>
<dbReference type="InterPro" id="IPR001867">
    <property type="entry name" value="OmpR/PhoB-type_DNA-bd"/>
</dbReference>
<dbReference type="CDD" id="cd00383">
    <property type="entry name" value="trans_reg_C"/>
    <property type="match status" value="1"/>
</dbReference>
<evidence type="ECO:0000259" key="11">
    <source>
        <dbReference type="PROSITE" id="PS51755"/>
    </source>
</evidence>
<proteinExistence type="predicted"/>
<evidence type="ECO:0000313" key="13">
    <source>
        <dbReference type="Proteomes" id="UP000189475"/>
    </source>
</evidence>
<dbReference type="GO" id="GO:0000976">
    <property type="term" value="F:transcription cis-regulatory region binding"/>
    <property type="evidence" value="ECO:0007669"/>
    <property type="project" value="TreeGrafter"/>
</dbReference>
<feature type="domain" description="OmpR/PhoB-type" evidence="11">
    <location>
        <begin position="135"/>
        <end position="234"/>
    </location>
</feature>
<accession>A0A1R4B2X6</accession>
<dbReference type="SMART" id="SM00862">
    <property type="entry name" value="Trans_reg_C"/>
    <property type="match status" value="1"/>
</dbReference>
<dbReference type="InterPro" id="IPR001789">
    <property type="entry name" value="Sig_transdc_resp-reg_receiver"/>
</dbReference>
<dbReference type="NCBIfam" id="NF008034">
    <property type="entry name" value="PRK10766.1"/>
    <property type="match status" value="1"/>
</dbReference>
<dbReference type="InterPro" id="IPR016032">
    <property type="entry name" value="Sig_transdc_resp-reg_C-effctor"/>
</dbReference>
<reference evidence="12 13" key="1">
    <citation type="submission" date="2017-02" db="EMBL/GenBank/DDBJ databases">
        <authorList>
            <person name="Peterson S.W."/>
        </authorList>
    </citation>
    <scope>NUCLEOTIDE SEQUENCE [LARGE SCALE GENOMIC DNA]</scope>
    <source>
        <strain evidence="12 13">CECT 9027</strain>
    </source>
</reference>
<feature type="modified residue" description="4-aspartylphosphate" evidence="8">
    <location>
        <position position="53"/>
    </location>
</feature>
<dbReference type="SMART" id="SM00448">
    <property type="entry name" value="REC"/>
    <property type="match status" value="1"/>
</dbReference>
<dbReference type="STRING" id="1918946.VPAL9027_01237"/>
<name>A0A1R4B2X6_9VIBR</name>
<evidence type="ECO:0000256" key="6">
    <source>
        <dbReference type="ARBA" id="ARBA00023125"/>
    </source>
</evidence>
<evidence type="ECO:0000256" key="4">
    <source>
        <dbReference type="ARBA" id="ARBA00023012"/>
    </source>
</evidence>
<dbReference type="Gene3D" id="3.40.50.2300">
    <property type="match status" value="1"/>
</dbReference>
<evidence type="ECO:0000256" key="3">
    <source>
        <dbReference type="ARBA" id="ARBA00022553"/>
    </source>
</evidence>
<dbReference type="GO" id="GO:0005829">
    <property type="term" value="C:cytosol"/>
    <property type="evidence" value="ECO:0007669"/>
    <property type="project" value="TreeGrafter"/>
</dbReference>
<keyword evidence="4" id="KW-0902">Two-component regulatory system</keyword>
<dbReference type="InterPro" id="IPR011006">
    <property type="entry name" value="CheY-like_superfamily"/>
</dbReference>
<dbReference type="PROSITE" id="PS51755">
    <property type="entry name" value="OMPR_PHOB"/>
    <property type="match status" value="1"/>
</dbReference>
<keyword evidence="13" id="KW-1185">Reference proteome</keyword>
<feature type="domain" description="Response regulatory" evidence="10">
    <location>
        <begin position="4"/>
        <end position="117"/>
    </location>
</feature>
<comment type="subcellular location">
    <subcellularLocation>
        <location evidence="1">Cytoplasm</location>
    </subcellularLocation>
</comment>
<dbReference type="SUPFAM" id="SSF46894">
    <property type="entry name" value="C-terminal effector domain of the bipartite response regulators"/>
    <property type="match status" value="1"/>
</dbReference>
<dbReference type="Pfam" id="PF00072">
    <property type="entry name" value="Response_reg"/>
    <property type="match status" value="1"/>
</dbReference>
<keyword evidence="2" id="KW-0963">Cytoplasm</keyword>
<dbReference type="PROSITE" id="PS50110">
    <property type="entry name" value="RESPONSE_REGULATORY"/>
    <property type="match status" value="1"/>
</dbReference>
<dbReference type="GO" id="GO:0006355">
    <property type="term" value="P:regulation of DNA-templated transcription"/>
    <property type="evidence" value="ECO:0007669"/>
    <property type="project" value="InterPro"/>
</dbReference>
<protein>
    <submittedName>
        <fullName evidence="12">TorCAD operon transcriptional regulatory protein TorR</fullName>
    </submittedName>
</protein>
<dbReference type="EMBL" id="FUFT01000002">
    <property type="protein sequence ID" value="SJL83274.1"/>
    <property type="molecule type" value="Genomic_DNA"/>
</dbReference>
<dbReference type="Gene3D" id="1.10.10.10">
    <property type="entry name" value="Winged helix-like DNA-binding domain superfamily/Winged helix DNA-binding domain"/>
    <property type="match status" value="1"/>
</dbReference>
<keyword evidence="3 8" id="KW-0597">Phosphoprotein</keyword>
<evidence type="ECO:0000256" key="8">
    <source>
        <dbReference type="PROSITE-ProRule" id="PRU00169"/>
    </source>
</evidence>
<dbReference type="InterPro" id="IPR039420">
    <property type="entry name" value="WalR-like"/>
</dbReference>
<keyword evidence="7" id="KW-0804">Transcription</keyword>
<dbReference type="InterPro" id="IPR036388">
    <property type="entry name" value="WH-like_DNA-bd_sf"/>
</dbReference>
<evidence type="ECO:0000313" key="12">
    <source>
        <dbReference type="EMBL" id="SJL83274.1"/>
    </source>
</evidence>
<keyword evidence="5" id="KW-0805">Transcription regulation</keyword>
<evidence type="ECO:0000256" key="5">
    <source>
        <dbReference type="ARBA" id="ARBA00023015"/>
    </source>
</evidence>
<sequence>MNYPLLVVESEQETRLILVDYFQQEGYDVLSAETGIEMREHLDRQDFDVVLLDAQLLSGDSLMITRELRSRSDMGIILLNGREDNIDKIIGLEMGADDYIAKPFELRELLVRVKNLMWRVSRSREHAPLTQHVDCQQIQFGDWFFDIQRRSLSQHGEPIKLTKAEYELLVALASNPHQVLTREAILNMISHRVDTPNDRTIDVLIRRLRSKMECDPKTPQIIVTIHGEGYMFAGT</sequence>
<dbReference type="GO" id="GO:0000156">
    <property type="term" value="F:phosphorelay response regulator activity"/>
    <property type="evidence" value="ECO:0007669"/>
    <property type="project" value="TreeGrafter"/>
</dbReference>
<dbReference type="PANTHER" id="PTHR48111">
    <property type="entry name" value="REGULATOR OF RPOS"/>
    <property type="match status" value="1"/>
</dbReference>
<organism evidence="12 13">
    <name type="scientific">Vibrio palustris</name>
    <dbReference type="NCBI Taxonomy" id="1918946"/>
    <lineage>
        <taxon>Bacteria</taxon>
        <taxon>Pseudomonadati</taxon>
        <taxon>Pseudomonadota</taxon>
        <taxon>Gammaproteobacteria</taxon>
        <taxon>Vibrionales</taxon>
        <taxon>Vibrionaceae</taxon>
        <taxon>Vibrio</taxon>
    </lineage>
</organism>
<evidence type="ECO:0000256" key="9">
    <source>
        <dbReference type="PROSITE-ProRule" id="PRU01091"/>
    </source>
</evidence>
<dbReference type="FunFam" id="1.10.10.10:FF:000099">
    <property type="entry name" value="Two-component system response regulator TorR"/>
    <property type="match status" value="1"/>
</dbReference>